<evidence type="ECO:0000313" key="3">
    <source>
        <dbReference type="Proteomes" id="UP001621964"/>
    </source>
</evidence>
<reference evidence="2 3" key="1">
    <citation type="submission" date="2024-11" db="EMBL/GenBank/DDBJ databases">
        <authorList>
            <person name="Mikucki A.G."/>
            <person name="Kahler C.M."/>
        </authorList>
    </citation>
    <scope>NUCLEOTIDE SEQUENCE [LARGE SCALE GENOMIC DNA]</scope>
    <source>
        <strain evidence="2 3">EXNM717</strain>
    </source>
</reference>
<dbReference type="Pfam" id="PF07963">
    <property type="entry name" value="N_methyl"/>
    <property type="match status" value="1"/>
</dbReference>
<evidence type="ECO:0000313" key="2">
    <source>
        <dbReference type="EMBL" id="MFK7642837.1"/>
    </source>
</evidence>
<evidence type="ECO:0000256" key="1">
    <source>
        <dbReference type="SAM" id="Phobius"/>
    </source>
</evidence>
<organism evidence="2 3">
    <name type="scientific">Neisseria oralis</name>
    <dbReference type="NCBI Taxonomy" id="1107316"/>
    <lineage>
        <taxon>Bacteria</taxon>
        <taxon>Pseudomonadati</taxon>
        <taxon>Pseudomonadota</taxon>
        <taxon>Betaproteobacteria</taxon>
        <taxon>Neisseriales</taxon>
        <taxon>Neisseriaceae</taxon>
        <taxon>Neisseria</taxon>
    </lineage>
</organism>
<proteinExistence type="predicted"/>
<dbReference type="Proteomes" id="UP001621964">
    <property type="component" value="Unassembled WGS sequence"/>
</dbReference>
<keyword evidence="1" id="KW-0812">Transmembrane</keyword>
<keyword evidence="1" id="KW-1133">Transmembrane helix</keyword>
<comment type="caution">
    <text evidence="2">The sequence shown here is derived from an EMBL/GenBank/DDBJ whole genome shotgun (WGS) entry which is preliminary data.</text>
</comment>
<dbReference type="PROSITE" id="PS00409">
    <property type="entry name" value="PROKAR_NTER_METHYL"/>
    <property type="match status" value="1"/>
</dbReference>
<keyword evidence="3" id="KW-1185">Reference proteome</keyword>
<keyword evidence="1" id="KW-0472">Membrane</keyword>
<accession>A0ABW8Q5H2</accession>
<sequence length="293" mass="31756">MQKNKKHLSLYSYRSGIKGFSLIEFLVAAALSMIVLMAVSSTYFTARNLNNTATSRLTVQQDLRNASNMIVRDARMAGSFGCFNMSAHKAGDVKTDDNNQNSIFKLATAANSALVPVSTETLKISGFTTQNKALIFKYGAVEDTPTAPIVISSCSAIKRDDTAKTNKAAADSLNANAQIGSVSVLKYVVNAYVVGTPTNGQSGLYRFQYDGKTWGNPQLLVRGISTMKMNFIYNTDDSCKTFDKTDTIKTDKAPALIQLTFNDSINAGNDNNIQIYNIDAAVRGGNQCADRTL</sequence>
<dbReference type="RefSeq" id="WP_314106958.1">
    <property type="nucleotide sequence ID" value="NZ_JBJGEB010000011.1"/>
</dbReference>
<dbReference type="EMBL" id="JBJGEB010000011">
    <property type="protein sequence ID" value="MFK7642837.1"/>
    <property type="molecule type" value="Genomic_DNA"/>
</dbReference>
<protein>
    <submittedName>
        <fullName evidence="2">PilW family protein</fullName>
    </submittedName>
</protein>
<feature type="transmembrane region" description="Helical" evidence="1">
    <location>
        <begin position="21"/>
        <end position="44"/>
    </location>
</feature>
<name>A0ABW8Q5H2_9NEIS</name>
<gene>
    <name evidence="2" type="ORF">ACI43T_10125</name>
</gene>
<dbReference type="InterPro" id="IPR012902">
    <property type="entry name" value="N_methyl_site"/>
</dbReference>